<dbReference type="AlphaFoldDB" id="A0A8J9ZPM1"/>
<evidence type="ECO:0000256" key="1">
    <source>
        <dbReference type="SAM" id="SignalP"/>
    </source>
</evidence>
<accession>A0A8J9ZPM1</accession>
<proteinExistence type="predicted"/>
<evidence type="ECO:0000313" key="3">
    <source>
        <dbReference type="Proteomes" id="UP000838412"/>
    </source>
</evidence>
<feature type="chain" id="PRO_5035469252" evidence="1">
    <location>
        <begin position="23"/>
        <end position="207"/>
    </location>
</feature>
<dbReference type="Proteomes" id="UP000838412">
    <property type="component" value="Chromosome 3"/>
</dbReference>
<name>A0A8J9ZPM1_BRALA</name>
<reference evidence="2" key="1">
    <citation type="submission" date="2022-01" db="EMBL/GenBank/DDBJ databases">
        <authorList>
            <person name="Braso-Vives M."/>
        </authorList>
    </citation>
    <scope>NUCLEOTIDE SEQUENCE</scope>
</reference>
<evidence type="ECO:0000313" key="2">
    <source>
        <dbReference type="EMBL" id="CAH1259302.1"/>
    </source>
</evidence>
<organism evidence="2 3">
    <name type="scientific">Branchiostoma lanceolatum</name>
    <name type="common">Common lancelet</name>
    <name type="synonym">Amphioxus lanceolatum</name>
    <dbReference type="NCBI Taxonomy" id="7740"/>
    <lineage>
        <taxon>Eukaryota</taxon>
        <taxon>Metazoa</taxon>
        <taxon>Chordata</taxon>
        <taxon>Cephalochordata</taxon>
        <taxon>Leptocardii</taxon>
        <taxon>Amphioxiformes</taxon>
        <taxon>Branchiostomatidae</taxon>
        <taxon>Branchiostoma</taxon>
    </lineage>
</organism>
<keyword evidence="1" id="KW-0732">Signal</keyword>
<sequence length="207" mass="22835">MPSSHLLCVTLLCAVLCGVTLGNVRRPTVVACRFSRNIRSAMSTSSVLAQTTHCGEEKLSGSYIGDSSILLDKPQRVNPIQRARLLAPVLGRFRDTLLRLANRQSSGELRECLESYREEQSTLADMLSSFVTEIQESTRAHAPLYLTLGTVEGRVTQALADYAERGISPLETVAVDPAYWRLVLLDMDVAMLELRRIGHLLASTCED</sequence>
<dbReference type="EMBL" id="OV696688">
    <property type="protein sequence ID" value="CAH1259302.1"/>
    <property type="molecule type" value="Genomic_DNA"/>
</dbReference>
<feature type="signal peptide" evidence="1">
    <location>
        <begin position="1"/>
        <end position="22"/>
    </location>
</feature>
<protein>
    <submittedName>
        <fullName evidence="2">Hypp2245 protein</fullName>
    </submittedName>
</protein>
<keyword evidence="3" id="KW-1185">Reference proteome</keyword>
<gene>
    <name evidence="2" type="primary">Hypp2245</name>
    <name evidence="2" type="ORF">BLAG_LOCUS16653</name>
</gene>
<dbReference type="OrthoDB" id="10023949at2759"/>